<name>A0A8J7YZZ0_9ARCH</name>
<dbReference type="PANTHER" id="PTHR34819:SF3">
    <property type="entry name" value="CELL SURFACE PROTEIN"/>
    <property type="match status" value="1"/>
</dbReference>
<dbReference type="Pfam" id="PF01345">
    <property type="entry name" value="DUF11"/>
    <property type="match status" value="3"/>
</dbReference>
<feature type="non-terminal residue" evidence="2">
    <location>
        <position position="1"/>
    </location>
</feature>
<dbReference type="InterPro" id="IPR013783">
    <property type="entry name" value="Ig-like_fold"/>
</dbReference>
<dbReference type="Gene3D" id="2.60.40.10">
    <property type="entry name" value="Immunoglobulins"/>
    <property type="match status" value="4"/>
</dbReference>
<feature type="domain" description="DUF11" evidence="1">
    <location>
        <begin position="280"/>
        <end position="383"/>
    </location>
</feature>
<dbReference type="AlphaFoldDB" id="A0A8J7YZZ0"/>
<gene>
    <name evidence="2" type="ORF">GW779_06750</name>
</gene>
<evidence type="ECO:0000313" key="2">
    <source>
        <dbReference type="EMBL" id="NCS92078.1"/>
    </source>
</evidence>
<feature type="domain" description="DUF11" evidence="1">
    <location>
        <begin position="46"/>
        <end position="155"/>
    </location>
</feature>
<accession>A0A8J7YZZ0</accession>
<proteinExistence type="predicted"/>
<evidence type="ECO:0000259" key="1">
    <source>
        <dbReference type="Pfam" id="PF01345"/>
    </source>
</evidence>
<evidence type="ECO:0000313" key="3">
    <source>
        <dbReference type="Proteomes" id="UP000738826"/>
    </source>
</evidence>
<dbReference type="InterPro" id="IPR001434">
    <property type="entry name" value="OmcB-like_DUF11"/>
</dbReference>
<dbReference type="InterPro" id="IPR051172">
    <property type="entry name" value="Chlamydia_OmcB"/>
</dbReference>
<sequence>VGATVTNNAIPGLNANCVKASAYMGNKLVLERKDCAFVYVSSPSIDIEKWTITPTLNPGENATFFVRVKNKGTENISNLNLTDSIPGIGMNNADVSISKVSCSANITTGNYPNIAGGRLNRGEECVIRYTFKLPDNASGLYQNIVYATASTGTGTINESDKAYINVLYNPKYEVWKIADVSKVDIGESVNFTIFVSNEGNVPLNLSISDVLPNNFINLTSLTFIYTLNPGKDKNYTVIAKPNSGAVDSENCVVVNATAPKNEVLHKTACTGIHIKKPLLIIQKWTTTPSRLPNEKAEFYVMIKNDGEGIAKNVKVTDESDMTNSSAVISYEGDCDSLTIGTYPSLISNGTLHSNQYCIIHYNMTVPNVDGYTNIATLNATDAGNKQLNIQKSEAYVLASGITPSFSVEKFVSDGNPFAERGTYKNFTVKVKNLGNVYINITDIDETPPYGFNCAAGNIAGTTLQPGETTTTNITCFVNKSALVGVNVNEVRVWAIGNGGVNISQSDNEFVIVQEPKLKIEKKTNKKNAKPGDPITYTLNISNVGDAPAYNISIKDVLPKGWKPTGGEWLSYTCELTYTSSRTSFSQTTLYFTGNELAPGASCKIVYRIPVPPTTSTGIYTNYATVSGADKSTKIFGYNDEITAYIKGSPVLYVSMSANATYVKKGDTVKFTTRIENLGDVQMKDIVVEIILPPGFENLTQTKISGLSLDAGASTEVNVIAKVLNDTNATIGGAHVARVYVNATSFGGTKLKAESYATVYITSTPLSLIGDIDEKTLFMGSHLKNRFIVVNPSMFDTRDINLTVKLPKGLKYDVNSTMFNGVPLSDDESNGIVTEEDGKQTIEWKNLSMYSKSVGILSFSALVEDDVSGKVINASIIYNQHGEISIVDTSITINQEFVSKPFFYVFQDKEKVNVNEIIKYTVIVNDEFGRLNDPFLKLTANGLKILDVELKNNEENRTYNAVINGKIINLTNLTHSIEIDIHSLPFPTTSPKLNLDAVLTYNDGSKIINLQINKITDLLIPPEGIITNVESQNLNLSINLKDVNLNYTLHLKNGWNLIGIPIMPEKTNLEEILKPIEGKYTDVFTYNDRWNYKSQYMNKWFGDLSEILPGKGYWIKVDEDCNLTITGSEIENFSLTLNNGWNLISLPSLDEINLDDMDGYTDVFTYDDRWIYKSSYMNKWFGNLNTLNSGKGYWVKVEEHKIFSK</sequence>
<comment type="caution">
    <text evidence="2">The sequence shown here is derived from an EMBL/GenBank/DDBJ whole genome shotgun (WGS) entry which is preliminary data.</text>
</comment>
<dbReference type="Proteomes" id="UP000738826">
    <property type="component" value="Unassembled WGS sequence"/>
</dbReference>
<reference evidence="2" key="1">
    <citation type="submission" date="2019-11" db="EMBL/GenBank/DDBJ databases">
        <title>Lipid analysis of CO2-rich subsurface aquifers suggests an autotrophy-based deep biosphere with lysolipids enriched in CPR bacteria.</title>
        <authorList>
            <person name="Probst A.J."/>
            <person name="Elling F.J."/>
            <person name="Castelle C.J."/>
            <person name="Zhu Q."/>
            <person name="Elvert M."/>
            <person name="Birarda G."/>
            <person name="Holman H.-Y."/>
            <person name="Lane K.R."/>
            <person name="Ladd B."/>
            <person name="Ryan M.C."/>
            <person name="Woyke T."/>
            <person name="Hinrichs K.-U."/>
            <person name="Banfield J.F."/>
        </authorList>
    </citation>
    <scope>NUCLEOTIDE SEQUENCE</scope>
    <source>
        <strain evidence="2">CG_2015-04_33_537</strain>
    </source>
</reference>
<organism evidence="2 3">
    <name type="scientific">Candidatus Altarchaeum hamiconexum</name>
    <dbReference type="NCBI Taxonomy" id="1803513"/>
    <lineage>
        <taxon>Archaea</taxon>
        <taxon>Candidatus Altarchaeota</taxon>
        <taxon>Candidatus Altiarchaeia</taxon>
        <taxon>Candidatus Altarchaeales</taxon>
        <taxon>Candidatus Altarchaeaceae</taxon>
        <taxon>Candidatus Altarchaeum</taxon>
    </lineage>
</organism>
<protein>
    <submittedName>
        <fullName evidence="2">DUF11 domain-containing protein</fullName>
    </submittedName>
</protein>
<dbReference type="NCBIfam" id="TIGR01451">
    <property type="entry name" value="B_ant_repeat"/>
    <property type="match status" value="3"/>
</dbReference>
<dbReference type="InterPro" id="IPR047589">
    <property type="entry name" value="DUF11_rpt"/>
</dbReference>
<dbReference type="PANTHER" id="PTHR34819">
    <property type="entry name" value="LARGE CYSTEINE-RICH PERIPLASMIC PROTEIN OMCB"/>
    <property type="match status" value="1"/>
</dbReference>
<feature type="domain" description="DUF11" evidence="1">
    <location>
        <begin position="517"/>
        <end position="629"/>
    </location>
</feature>
<dbReference type="EMBL" id="JAACQH010000176">
    <property type="protein sequence ID" value="NCS92078.1"/>
    <property type="molecule type" value="Genomic_DNA"/>
</dbReference>